<reference evidence="2 3" key="1">
    <citation type="submission" date="2019-07" db="EMBL/GenBank/DDBJ databases">
        <title>Whole genome shotgun sequence of Meiothermus hypogaeus NBRC 106114.</title>
        <authorList>
            <person name="Hosoyama A."/>
            <person name="Uohara A."/>
            <person name="Ohji S."/>
            <person name="Ichikawa N."/>
        </authorList>
    </citation>
    <scope>NUCLEOTIDE SEQUENCE [LARGE SCALE GENOMIC DNA]</scope>
    <source>
        <strain evidence="2 3">NBRC 106114</strain>
    </source>
</reference>
<dbReference type="Proteomes" id="UP000321197">
    <property type="component" value="Unassembled WGS sequence"/>
</dbReference>
<dbReference type="RefSeq" id="WP_119339676.1">
    <property type="nucleotide sequence ID" value="NZ_BJXL01000003.1"/>
</dbReference>
<proteinExistence type="predicted"/>
<keyword evidence="1" id="KW-0732">Signal</keyword>
<comment type="caution">
    <text evidence="2">The sequence shown here is derived from an EMBL/GenBank/DDBJ whole genome shotgun (WGS) entry which is preliminary data.</text>
</comment>
<evidence type="ECO:0000313" key="2">
    <source>
        <dbReference type="EMBL" id="GEM82069.1"/>
    </source>
</evidence>
<evidence type="ECO:0000313" key="3">
    <source>
        <dbReference type="Proteomes" id="UP000321197"/>
    </source>
</evidence>
<gene>
    <name evidence="2" type="ORF">MHY01S_02350</name>
</gene>
<dbReference type="EMBL" id="BJXL01000003">
    <property type="protein sequence ID" value="GEM82069.1"/>
    <property type="molecule type" value="Genomic_DNA"/>
</dbReference>
<organism evidence="2 3">
    <name type="scientific">Meiothermus hypogaeus NBRC 106114</name>
    <dbReference type="NCBI Taxonomy" id="1227553"/>
    <lineage>
        <taxon>Bacteria</taxon>
        <taxon>Thermotogati</taxon>
        <taxon>Deinococcota</taxon>
        <taxon>Deinococci</taxon>
        <taxon>Thermales</taxon>
        <taxon>Thermaceae</taxon>
        <taxon>Meiothermus</taxon>
    </lineage>
</organism>
<evidence type="ECO:0000256" key="1">
    <source>
        <dbReference type="SAM" id="SignalP"/>
    </source>
</evidence>
<dbReference type="OrthoDB" id="26107at2"/>
<sequence length="199" mass="22718">MHPRFSQTLFFFPYLLVLALAFISPAGAQAWKSAQAPGFVVRWAQNADTRHLSEVFRVLQKARRDLQTAGYSLPPQVRVVIHPSLASYTASTRLPWFVLAAANRSTHQIDTQRLRILLERGTLEGTLRHELFHLAQPAGWPRWKAEGMALRFAGEEPTARPLEPITEAELERLLAAPPDRETLRRAMATAYRWTSRLRR</sequence>
<name>A0A511QXG1_9DEIN</name>
<feature type="chain" id="PRO_5022023546" description="Peptidase MA-like domain-containing protein" evidence="1">
    <location>
        <begin position="29"/>
        <end position="199"/>
    </location>
</feature>
<accession>A0A511QXG1</accession>
<feature type="signal peptide" evidence="1">
    <location>
        <begin position="1"/>
        <end position="28"/>
    </location>
</feature>
<protein>
    <recommendedName>
        <fullName evidence="4">Peptidase MA-like domain-containing protein</fullName>
    </recommendedName>
</protein>
<evidence type="ECO:0008006" key="4">
    <source>
        <dbReference type="Google" id="ProtNLM"/>
    </source>
</evidence>
<dbReference type="AlphaFoldDB" id="A0A511QXG1"/>